<dbReference type="SMART" id="SM00267">
    <property type="entry name" value="GGDEF"/>
    <property type="match status" value="1"/>
</dbReference>
<dbReference type="SUPFAM" id="SSF55073">
    <property type="entry name" value="Nucleotide cyclase"/>
    <property type="match status" value="1"/>
</dbReference>
<dbReference type="InterPro" id="IPR013767">
    <property type="entry name" value="PAS_fold"/>
</dbReference>
<dbReference type="InterPro" id="IPR029787">
    <property type="entry name" value="Nucleotide_cyclase"/>
</dbReference>
<dbReference type="InterPro" id="IPR043128">
    <property type="entry name" value="Rev_trsase/Diguanyl_cyclase"/>
</dbReference>
<evidence type="ECO:0000313" key="4">
    <source>
        <dbReference type="EMBL" id="EHJ03673.1"/>
    </source>
</evidence>
<dbReference type="PATRIC" id="fig|1094979.3.peg.2968"/>
<dbReference type="InterPro" id="IPR052163">
    <property type="entry name" value="DGC-Regulatory_Protein"/>
</dbReference>
<dbReference type="PANTHER" id="PTHR46663">
    <property type="entry name" value="DIGUANYLATE CYCLASE DGCT-RELATED"/>
    <property type="match status" value="1"/>
</dbReference>
<sequence>EYLNHKVESLTGLPAEELIGQPLSRLVHEDDIAKLPLFFERAEAGEPITQEIKLKTHSGGVGHKDFEIILTSTLGVNPALAQANFSPEDPPFLGIARDITERKQTLELMEFRASHDSLTDLPNRNLFMDRLRLAVSQARRNGQKFAVLFIDLDNFKAVNDAYGHGIGDQLLQKVASGLKNCLREGDTLARYGGDEFMALLPSLDEKKDAATVARKLLTSLETPFRFAGCDLRVSIGTSIGIALYPENGDEAETLVERADMAMYAVKREKKNGFRFYS</sequence>
<name>G6YW10_9GAMM</name>
<dbReference type="FunFam" id="3.30.70.270:FF:000001">
    <property type="entry name" value="Diguanylate cyclase domain protein"/>
    <property type="match status" value="1"/>
</dbReference>
<dbReference type="PROSITE" id="PS50887">
    <property type="entry name" value="GGDEF"/>
    <property type="match status" value="1"/>
</dbReference>
<organism evidence="4 5">
    <name type="scientific">Marinobacter manganoxydans MnI7-9</name>
    <dbReference type="NCBI Taxonomy" id="1094979"/>
    <lineage>
        <taxon>Bacteria</taxon>
        <taxon>Pseudomonadati</taxon>
        <taxon>Pseudomonadota</taxon>
        <taxon>Gammaproteobacteria</taxon>
        <taxon>Pseudomonadales</taxon>
        <taxon>Marinobacteraceae</taxon>
        <taxon>Marinobacter</taxon>
    </lineage>
</organism>
<evidence type="ECO:0000259" key="3">
    <source>
        <dbReference type="PROSITE" id="PS50887"/>
    </source>
</evidence>
<dbReference type="RefSeq" id="WP_008174923.1">
    <property type="nucleotide sequence ID" value="NZ_AGTR01000064.1"/>
</dbReference>
<dbReference type="GO" id="GO:0003824">
    <property type="term" value="F:catalytic activity"/>
    <property type="evidence" value="ECO:0007669"/>
    <property type="project" value="UniProtKB-ARBA"/>
</dbReference>
<proteinExistence type="predicted"/>
<dbReference type="Gene3D" id="3.30.70.270">
    <property type="match status" value="1"/>
</dbReference>
<dbReference type="GO" id="GO:0006355">
    <property type="term" value="P:regulation of DNA-templated transcription"/>
    <property type="evidence" value="ECO:0007669"/>
    <property type="project" value="InterPro"/>
</dbReference>
<dbReference type="NCBIfam" id="TIGR00229">
    <property type="entry name" value="sensory_box"/>
    <property type="match status" value="1"/>
</dbReference>
<protein>
    <submittedName>
        <fullName evidence="4">Response regulator receiver modulated diguanylate cyclase/phosphodiesterase with PAS/PAC sensor(S)</fullName>
    </submittedName>
</protein>
<dbReference type="InterPro" id="IPR035965">
    <property type="entry name" value="PAS-like_dom_sf"/>
</dbReference>
<dbReference type="Pfam" id="PF00989">
    <property type="entry name" value="PAS"/>
    <property type="match status" value="1"/>
</dbReference>
<evidence type="ECO:0000259" key="2">
    <source>
        <dbReference type="PROSITE" id="PS50112"/>
    </source>
</evidence>
<dbReference type="AlphaFoldDB" id="G6YW10"/>
<reference evidence="4 5" key="1">
    <citation type="journal article" date="2012" name="J. Bacteriol.">
        <title>Genome sequence of deep-sea manganese-oxidizing bacterium Marinobacter manganoxydans MnI7-9.</title>
        <authorList>
            <person name="Wang H."/>
            <person name="Li H."/>
            <person name="Shao Z."/>
            <person name="Liao S."/>
            <person name="Johnstone L."/>
            <person name="Rensing C."/>
            <person name="Wang G."/>
        </authorList>
    </citation>
    <scope>NUCLEOTIDE SEQUENCE [LARGE SCALE GENOMIC DNA]</scope>
    <source>
        <strain evidence="4 5">MnI7-9</strain>
    </source>
</reference>
<keyword evidence="5" id="KW-1185">Reference proteome</keyword>
<dbReference type="CDD" id="cd00130">
    <property type="entry name" value="PAS"/>
    <property type="match status" value="1"/>
</dbReference>
<gene>
    <name evidence="4" type="ORF">KYE_15322</name>
</gene>
<dbReference type="Gene3D" id="3.30.450.20">
    <property type="entry name" value="PAS domain"/>
    <property type="match status" value="1"/>
</dbReference>
<feature type="non-terminal residue" evidence="4">
    <location>
        <position position="1"/>
    </location>
</feature>
<dbReference type="CDD" id="cd01949">
    <property type="entry name" value="GGDEF"/>
    <property type="match status" value="1"/>
</dbReference>
<dbReference type="Proteomes" id="UP000003208">
    <property type="component" value="Unassembled WGS sequence"/>
</dbReference>
<dbReference type="Pfam" id="PF00990">
    <property type="entry name" value="GGDEF"/>
    <property type="match status" value="1"/>
</dbReference>
<evidence type="ECO:0000313" key="5">
    <source>
        <dbReference type="Proteomes" id="UP000003208"/>
    </source>
</evidence>
<dbReference type="NCBIfam" id="TIGR00254">
    <property type="entry name" value="GGDEF"/>
    <property type="match status" value="1"/>
</dbReference>
<dbReference type="InterPro" id="IPR000160">
    <property type="entry name" value="GGDEF_dom"/>
</dbReference>
<dbReference type="SUPFAM" id="SSF55785">
    <property type="entry name" value="PYP-like sensor domain (PAS domain)"/>
    <property type="match status" value="1"/>
</dbReference>
<feature type="domain" description="GGDEF" evidence="3">
    <location>
        <begin position="143"/>
        <end position="277"/>
    </location>
</feature>
<dbReference type="PROSITE" id="PS50112">
    <property type="entry name" value="PAS"/>
    <property type="match status" value="1"/>
</dbReference>
<evidence type="ECO:0000256" key="1">
    <source>
        <dbReference type="ARBA" id="ARBA00001946"/>
    </source>
</evidence>
<accession>G6YW10</accession>
<dbReference type="InterPro" id="IPR000014">
    <property type="entry name" value="PAS"/>
</dbReference>
<feature type="domain" description="PAS" evidence="2">
    <location>
        <begin position="1"/>
        <end position="46"/>
    </location>
</feature>
<comment type="cofactor">
    <cofactor evidence="1">
        <name>Mg(2+)</name>
        <dbReference type="ChEBI" id="CHEBI:18420"/>
    </cofactor>
</comment>
<dbReference type="EMBL" id="AGTR01000064">
    <property type="protein sequence ID" value="EHJ03673.1"/>
    <property type="molecule type" value="Genomic_DNA"/>
</dbReference>
<dbReference type="PANTHER" id="PTHR46663:SF3">
    <property type="entry name" value="SLL0267 PROTEIN"/>
    <property type="match status" value="1"/>
</dbReference>